<dbReference type="AlphaFoldDB" id="A0A1I1HXS0"/>
<keyword evidence="1" id="KW-1133">Transmembrane helix</keyword>
<proteinExistence type="predicted"/>
<feature type="transmembrane region" description="Helical" evidence="1">
    <location>
        <begin position="178"/>
        <end position="200"/>
    </location>
</feature>
<gene>
    <name evidence="2" type="ORF">SAMN02910406_01453</name>
</gene>
<dbReference type="Proteomes" id="UP000182192">
    <property type="component" value="Unassembled WGS sequence"/>
</dbReference>
<keyword evidence="1" id="KW-0812">Transmembrane</keyword>
<name>A0A1I1HXS0_RUMAL</name>
<evidence type="ECO:0000256" key="1">
    <source>
        <dbReference type="SAM" id="Phobius"/>
    </source>
</evidence>
<accession>A0A1I1HXS0</accession>
<dbReference type="RefSeq" id="WP_074960889.1">
    <property type="nucleotide sequence ID" value="NZ_FOKQ01000010.1"/>
</dbReference>
<reference evidence="2 3" key="1">
    <citation type="submission" date="2016-10" db="EMBL/GenBank/DDBJ databases">
        <authorList>
            <person name="de Groot N.N."/>
        </authorList>
    </citation>
    <scope>NUCLEOTIDE SEQUENCE [LARGE SCALE GENOMIC DNA]</scope>
    <source>
        <strain evidence="2 3">AR67</strain>
    </source>
</reference>
<organism evidence="2 3">
    <name type="scientific">Ruminococcus albus</name>
    <dbReference type="NCBI Taxonomy" id="1264"/>
    <lineage>
        <taxon>Bacteria</taxon>
        <taxon>Bacillati</taxon>
        <taxon>Bacillota</taxon>
        <taxon>Clostridia</taxon>
        <taxon>Eubacteriales</taxon>
        <taxon>Oscillospiraceae</taxon>
        <taxon>Ruminococcus</taxon>
    </lineage>
</organism>
<evidence type="ECO:0000313" key="2">
    <source>
        <dbReference type="EMBL" id="SFC28887.1"/>
    </source>
</evidence>
<sequence length="446" mass="46545">MRIELNAGGLGGRITVGAFEDDFQTMVNKSRDVISSFKAVRKKTTGMSGGVGNLQGALDSIDRRIKTEEQKVEKMESVGKKFGEFLANATATDKRVAELVNVNKENFYSVNPWARPKVEKKKSFWKRAGEWLGDTAFGKAVKKHWKSIVKITVGVVVIAGLAALVAFTGGAAAPLLGLALKGAIVTAFASAAVGGGAAAYKYYKENGTMDGASGVIFDAAANGFMEGAITGAFTGAAGAVGGLAVNSGVSVGKAVALHMAAGGLAAGTGNVIGKSISIGLDKGTLKGSGRTLLGEFAFGFASGAITSGISLGVDRLKFNAYTKIQTKLDAGNANAIEKLFATSKLTYKNFESTLRAGNWTATGGNGWAAYKGTLKALDCDLAKKALLKDSIEKTLEKSYGKLTILINKDSPYEMPKVSNFADVTADNVITYLHDKYDESGQQVAVP</sequence>
<feature type="transmembrane region" description="Helical" evidence="1">
    <location>
        <begin position="148"/>
        <end position="172"/>
    </location>
</feature>
<protein>
    <submittedName>
        <fullName evidence="2">Uncharacterized protein</fullName>
    </submittedName>
</protein>
<dbReference type="OrthoDB" id="6636741at2"/>
<evidence type="ECO:0000313" key="3">
    <source>
        <dbReference type="Proteomes" id="UP000182192"/>
    </source>
</evidence>
<dbReference type="EMBL" id="FOKQ01000010">
    <property type="protein sequence ID" value="SFC28887.1"/>
    <property type="molecule type" value="Genomic_DNA"/>
</dbReference>
<keyword evidence="1" id="KW-0472">Membrane</keyword>